<keyword evidence="5 7" id="KW-1133">Transmembrane helix</keyword>
<evidence type="ECO:0000313" key="9">
    <source>
        <dbReference type="Proteomes" id="UP000271603"/>
    </source>
</evidence>
<evidence type="ECO:0000256" key="5">
    <source>
        <dbReference type="ARBA" id="ARBA00022989"/>
    </source>
</evidence>
<keyword evidence="6 7" id="KW-0472">Membrane</keyword>
<evidence type="ECO:0000256" key="3">
    <source>
        <dbReference type="ARBA" id="ARBA00022448"/>
    </source>
</evidence>
<dbReference type="InterPro" id="IPR006043">
    <property type="entry name" value="NCS2"/>
</dbReference>
<dbReference type="PANTHER" id="PTHR42810:SF2">
    <property type="entry name" value="PURINE PERMEASE C1399.01C-RELATED"/>
    <property type="match status" value="1"/>
</dbReference>
<name>A0A3S4FSD4_SERRU</name>
<gene>
    <name evidence="8" type="primary">xanP_3</name>
    <name evidence="8" type="ORF">NCTC9419_02420</name>
</gene>
<dbReference type="GO" id="GO:0042907">
    <property type="term" value="F:xanthine transmembrane transporter activity"/>
    <property type="evidence" value="ECO:0007669"/>
    <property type="project" value="TreeGrafter"/>
</dbReference>
<organism evidence="8 9">
    <name type="scientific">Serratia rubidaea</name>
    <name type="common">Serratia marinorubra</name>
    <dbReference type="NCBI Taxonomy" id="61652"/>
    <lineage>
        <taxon>Bacteria</taxon>
        <taxon>Pseudomonadati</taxon>
        <taxon>Pseudomonadota</taxon>
        <taxon>Gammaproteobacteria</taxon>
        <taxon>Enterobacterales</taxon>
        <taxon>Yersiniaceae</taxon>
        <taxon>Serratia</taxon>
    </lineage>
</organism>
<accession>A0A3S4FSD4</accession>
<dbReference type="PANTHER" id="PTHR42810">
    <property type="entry name" value="PURINE PERMEASE C1399.01C-RELATED"/>
    <property type="match status" value="1"/>
</dbReference>
<comment type="similarity">
    <text evidence="2">Belongs to the nucleobase:cation symporter-2 (NCS2) (TC 2.A.40) family.</text>
</comment>
<evidence type="ECO:0000256" key="4">
    <source>
        <dbReference type="ARBA" id="ARBA00022692"/>
    </source>
</evidence>
<dbReference type="EMBL" id="LR134155">
    <property type="protein sequence ID" value="VEA70904.1"/>
    <property type="molecule type" value="Genomic_DNA"/>
</dbReference>
<evidence type="ECO:0000256" key="2">
    <source>
        <dbReference type="ARBA" id="ARBA00008821"/>
    </source>
</evidence>
<sequence length="46" mass="4763">MIQLTGVASRYVGFVVALMLIALGLFPAVAGFVQHIPEPVLAAPPS</sequence>
<evidence type="ECO:0000313" key="8">
    <source>
        <dbReference type="EMBL" id="VEA70904.1"/>
    </source>
</evidence>
<dbReference type="AlphaFoldDB" id="A0A3S4FSD4"/>
<protein>
    <submittedName>
        <fullName evidence="8">Xanthine permease XanP</fullName>
    </submittedName>
</protein>
<reference evidence="8 9" key="1">
    <citation type="submission" date="2018-12" db="EMBL/GenBank/DDBJ databases">
        <authorList>
            <consortium name="Pathogen Informatics"/>
        </authorList>
    </citation>
    <scope>NUCLEOTIDE SEQUENCE [LARGE SCALE GENOMIC DNA]</scope>
    <source>
        <strain evidence="8 9">NCTC9419</strain>
    </source>
</reference>
<proteinExistence type="inferred from homology"/>
<keyword evidence="3" id="KW-0813">Transport</keyword>
<evidence type="ECO:0000256" key="7">
    <source>
        <dbReference type="SAM" id="Phobius"/>
    </source>
</evidence>
<evidence type="ECO:0000256" key="6">
    <source>
        <dbReference type="ARBA" id="ARBA00023136"/>
    </source>
</evidence>
<dbReference type="Pfam" id="PF00860">
    <property type="entry name" value="Xan_ur_permease"/>
    <property type="match status" value="1"/>
</dbReference>
<dbReference type="Proteomes" id="UP000271603">
    <property type="component" value="Chromosome"/>
</dbReference>
<evidence type="ECO:0000256" key="1">
    <source>
        <dbReference type="ARBA" id="ARBA00004141"/>
    </source>
</evidence>
<comment type="subcellular location">
    <subcellularLocation>
        <location evidence="1">Membrane</location>
        <topology evidence="1">Multi-pass membrane protein</topology>
    </subcellularLocation>
</comment>
<keyword evidence="4 7" id="KW-0812">Transmembrane</keyword>
<feature type="transmembrane region" description="Helical" evidence="7">
    <location>
        <begin position="12"/>
        <end position="36"/>
    </location>
</feature>
<dbReference type="GO" id="GO:0005886">
    <property type="term" value="C:plasma membrane"/>
    <property type="evidence" value="ECO:0007669"/>
    <property type="project" value="TreeGrafter"/>
</dbReference>